<dbReference type="Proteomes" id="UP000523447">
    <property type="component" value="Unassembled WGS sequence"/>
</dbReference>
<dbReference type="EMBL" id="JAAXPE010000004">
    <property type="protein sequence ID" value="NKY85093.1"/>
    <property type="molecule type" value="Genomic_DNA"/>
</dbReference>
<protein>
    <submittedName>
        <fullName evidence="1">Uncharacterized protein</fullName>
    </submittedName>
</protein>
<organism evidence="1 2">
    <name type="scientific">Nocardia veterana</name>
    <dbReference type="NCBI Taxonomy" id="132249"/>
    <lineage>
        <taxon>Bacteria</taxon>
        <taxon>Bacillati</taxon>
        <taxon>Actinomycetota</taxon>
        <taxon>Actinomycetes</taxon>
        <taxon>Mycobacteriales</taxon>
        <taxon>Nocardiaceae</taxon>
        <taxon>Nocardia</taxon>
    </lineage>
</organism>
<proteinExistence type="predicted"/>
<evidence type="ECO:0000313" key="1">
    <source>
        <dbReference type="EMBL" id="NKY85093.1"/>
    </source>
</evidence>
<dbReference type="AlphaFoldDB" id="A0A7X6LUZ6"/>
<accession>A0A7X6LUZ6</accession>
<dbReference type="RefSeq" id="WP_157171456.1">
    <property type="nucleotide sequence ID" value="NZ_CAWPHS010000034.1"/>
</dbReference>
<reference evidence="1 2" key="1">
    <citation type="submission" date="2020-04" db="EMBL/GenBank/DDBJ databases">
        <title>MicrobeNet Type strains.</title>
        <authorList>
            <person name="Nicholson A.C."/>
        </authorList>
    </citation>
    <scope>NUCLEOTIDE SEQUENCE [LARGE SCALE GENOMIC DNA]</scope>
    <source>
        <strain evidence="1 2">DSM 44445</strain>
    </source>
</reference>
<sequence>MSVNVHLSMYVEKLSSPAEADSVEAAVEQVLAEHEIDPWTVVGVFHDPPWVKISSENGPIIVRGFGEWSTNFERDITAAIRSVAPAAEIDLEWQYPDQD</sequence>
<name>A0A7X6LUZ6_9NOCA</name>
<comment type="caution">
    <text evidence="1">The sequence shown here is derived from an EMBL/GenBank/DDBJ whole genome shotgun (WGS) entry which is preliminary data.</text>
</comment>
<gene>
    <name evidence="1" type="ORF">HGA07_05575</name>
</gene>
<evidence type="ECO:0000313" key="2">
    <source>
        <dbReference type="Proteomes" id="UP000523447"/>
    </source>
</evidence>
<keyword evidence="2" id="KW-1185">Reference proteome</keyword>